<keyword evidence="1 2" id="KW-0808">Transferase</keyword>
<keyword evidence="5" id="KW-1185">Reference proteome</keyword>
<protein>
    <submittedName>
        <fullName evidence="4">CDP-alcohol phosphatidyltransferase family protein</fullName>
    </submittedName>
</protein>
<proteinExistence type="inferred from homology"/>
<dbReference type="InterPro" id="IPR043130">
    <property type="entry name" value="CDP-OH_PTrfase_TM_dom"/>
</dbReference>
<organism evidence="4 5">
    <name type="scientific">Clostridium algidicarnis</name>
    <dbReference type="NCBI Taxonomy" id="37659"/>
    <lineage>
        <taxon>Bacteria</taxon>
        <taxon>Bacillati</taxon>
        <taxon>Bacillota</taxon>
        <taxon>Clostridia</taxon>
        <taxon>Eubacteriales</taxon>
        <taxon>Clostridiaceae</taxon>
        <taxon>Clostridium</taxon>
    </lineage>
</organism>
<evidence type="ECO:0000256" key="3">
    <source>
        <dbReference type="SAM" id="Phobius"/>
    </source>
</evidence>
<evidence type="ECO:0000313" key="5">
    <source>
        <dbReference type="Proteomes" id="UP000740830"/>
    </source>
</evidence>
<dbReference type="Proteomes" id="UP000740830">
    <property type="component" value="Unassembled WGS sequence"/>
</dbReference>
<dbReference type="RefSeq" id="WP_029453365.1">
    <property type="nucleotide sequence ID" value="NZ_DAVZHE010000019.1"/>
</dbReference>
<name>A0ABS6BZJ7_9CLOT</name>
<evidence type="ECO:0000313" key="4">
    <source>
        <dbReference type="EMBL" id="MBU3218664.1"/>
    </source>
</evidence>
<evidence type="ECO:0000256" key="2">
    <source>
        <dbReference type="RuleBase" id="RU003750"/>
    </source>
</evidence>
<feature type="transmembrane region" description="Helical" evidence="3">
    <location>
        <begin position="167"/>
        <end position="187"/>
    </location>
</feature>
<keyword evidence="3" id="KW-0472">Membrane</keyword>
<dbReference type="EMBL" id="JAHLDG010000001">
    <property type="protein sequence ID" value="MBU3218664.1"/>
    <property type="molecule type" value="Genomic_DNA"/>
</dbReference>
<dbReference type="InterPro" id="IPR000462">
    <property type="entry name" value="CDP-OH_P_trans"/>
</dbReference>
<evidence type="ECO:0000256" key="1">
    <source>
        <dbReference type="ARBA" id="ARBA00022679"/>
    </source>
</evidence>
<gene>
    <name evidence="4" type="ORF">KPL27_00885</name>
</gene>
<keyword evidence="3" id="KW-1133">Transmembrane helix</keyword>
<sequence length="194" mass="21842">MLDTYGRKYVNPLINLVAKFLLNINLTPNNITLIAFIIGIASSVFIYFDLPIVAIFALWFSGFLDAVDGAMARKKGITTSIGTLMDITFDRMVEMGIILTLAIKFPNDILHLLILTICILISMTLFLTVAALTEKKGMKSFYYQAGFAERTEGFIMFSLMINFSHNLVFITDIFSLAVIITAFQRFLEAKRILK</sequence>
<feature type="transmembrane region" description="Helical" evidence="3">
    <location>
        <begin position="31"/>
        <end position="60"/>
    </location>
</feature>
<dbReference type="Gene3D" id="1.20.120.1760">
    <property type="match status" value="1"/>
</dbReference>
<dbReference type="GeneID" id="75091491"/>
<dbReference type="InterPro" id="IPR048254">
    <property type="entry name" value="CDP_ALCOHOL_P_TRANSF_CS"/>
</dbReference>
<keyword evidence="3" id="KW-0812">Transmembrane</keyword>
<reference evidence="4 5" key="1">
    <citation type="submission" date="2021-06" db="EMBL/GenBank/DDBJ databases">
        <title>Clostridia strains as spoilage organisms.</title>
        <authorList>
            <person name="Wambui J."/>
            <person name="Stephan R."/>
            <person name="Stevens M.J.A."/>
        </authorList>
    </citation>
    <scope>NUCLEOTIDE SEQUENCE [LARGE SCALE GENOMIC DNA]</scope>
    <source>
        <strain evidence="4 5">CM013</strain>
    </source>
</reference>
<comment type="caution">
    <text evidence="4">The sequence shown here is derived from an EMBL/GenBank/DDBJ whole genome shotgun (WGS) entry which is preliminary data.</text>
</comment>
<comment type="similarity">
    <text evidence="2">Belongs to the CDP-alcohol phosphatidyltransferase class-I family.</text>
</comment>
<accession>A0ABS6BZJ7</accession>
<dbReference type="Pfam" id="PF01066">
    <property type="entry name" value="CDP-OH_P_transf"/>
    <property type="match status" value="1"/>
</dbReference>
<dbReference type="PROSITE" id="PS00379">
    <property type="entry name" value="CDP_ALCOHOL_P_TRANSF"/>
    <property type="match status" value="1"/>
</dbReference>
<feature type="transmembrane region" description="Helical" evidence="3">
    <location>
        <begin position="109"/>
        <end position="129"/>
    </location>
</feature>